<keyword evidence="6 10" id="KW-0548">Nucleotidyltransferase</keyword>
<evidence type="ECO:0000256" key="7">
    <source>
        <dbReference type="ARBA" id="ARBA00023163"/>
    </source>
</evidence>
<protein>
    <recommendedName>
        <fullName evidence="3 10">DNA-directed RNA polymerase subunit omega</fullName>
        <shortName evidence="10">RNAP omega subunit</shortName>
        <ecNumber evidence="2 10">2.7.7.6</ecNumber>
    </recommendedName>
    <alternativeName>
        <fullName evidence="10">RNA polymerase omega subunit</fullName>
    </alternativeName>
    <alternativeName>
        <fullName evidence="8 10">Transcriptase subunit omega</fullName>
    </alternativeName>
</protein>
<dbReference type="HAMAP" id="MF_00366">
    <property type="entry name" value="RNApol_bact_RpoZ"/>
    <property type="match status" value="1"/>
</dbReference>
<evidence type="ECO:0000256" key="1">
    <source>
        <dbReference type="ARBA" id="ARBA00006711"/>
    </source>
</evidence>
<name>A0ABU3RB42_9BACL</name>
<dbReference type="Pfam" id="PF01192">
    <property type="entry name" value="RNA_pol_Rpb6"/>
    <property type="match status" value="1"/>
</dbReference>
<dbReference type="InterPro" id="IPR006110">
    <property type="entry name" value="Pol_omega/Rpo6/RPB6"/>
</dbReference>
<sequence>MLYPSIDKLLDIVDSKYSLVVAASKRARSLRDGAKSDLKGHKAHKHVGLALEELYGHYIGYEKIEPTENEKVKENEK</sequence>
<dbReference type="EC" id="2.7.7.6" evidence="2 10"/>
<dbReference type="SUPFAM" id="SSF63562">
    <property type="entry name" value="RPB6/omega subunit-like"/>
    <property type="match status" value="1"/>
</dbReference>
<comment type="similarity">
    <text evidence="1 10">Belongs to the RNA polymerase subunit omega family.</text>
</comment>
<evidence type="ECO:0000256" key="10">
    <source>
        <dbReference type="HAMAP-Rule" id="MF_00366"/>
    </source>
</evidence>
<dbReference type="PANTHER" id="PTHR34476">
    <property type="entry name" value="DNA-DIRECTED RNA POLYMERASE SUBUNIT OMEGA"/>
    <property type="match status" value="1"/>
</dbReference>
<evidence type="ECO:0000256" key="8">
    <source>
        <dbReference type="ARBA" id="ARBA00029924"/>
    </source>
</evidence>
<accession>A0ABU3RB42</accession>
<dbReference type="PANTHER" id="PTHR34476:SF1">
    <property type="entry name" value="DNA-DIRECTED RNA POLYMERASE SUBUNIT OMEGA"/>
    <property type="match status" value="1"/>
</dbReference>
<dbReference type="RefSeq" id="WP_315951249.1">
    <property type="nucleotide sequence ID" value="NZ_JAWCUD010000002.1"/>
</dbReference>
<keyword evidence="7 10" id="KW-0804">Transcription</keyword>
<dbReference type="InterPro" id="IPR003716">
    <property type="entry name" value="DNA-dir_RNA_pol_omega"/>
</dbReference>
<keyword evidence="12" id="KW-1185">Reference proteome</keyword>
<comment type="caution">
    <text evidence="11">The sequence shown here is derived from an EMBL/GenBank/DDBJ whole genome shotgun (WGS) entry which is preliminary data.</text>
</comment>
<evidence type="ECO:0000256" key="2">
    <source>
        <dbReference type="ARBA" id="ARBA00012418"/>
    </source>
</evidence>
<dbReference type="GO" id="GO:0000428">
    <property type="term" value="C:DNA-directed RNA polymerase complex"/>
    <property type="evidence" value="ECO:0007669"/>
    <property type="project" value="UniProtKB-KW"/>
</dbReference>
<dbReference type="GO" id="GO:0003899">
    <property type="term" value="F:DNA-directed RNA polymerase activity"/>
    <property type="evidence" value="ECO:0007669"/>
    <property type="project" value="UniProtKB-EC"/>
</dbReference>
<organism evidence="11 12">
    <name type="scientific">Paenibacillus violae</name>
    <dbReference type="NCBI Taxonomy" id="3077234"/>
    <lineage>
        <taxon>Bacteria</taxon>
        <taxon>Bacillati</taxon>
        <taxon>Bacillota</taxon>
        <taxon>Bacilli</taxon>
        <taxon>Bacillales</taxon>
        <taxon>Paenibacillaceae</taxon>
        <taxon>Paenibacillus</taxon>
    </lineage>
</organism>
<evidence type="ECO:0000313" key="12">
    <source>
        <dbReference type="Proteomes" id="UP001260980"/>
    </source>
</evidence>
<evidence type="ECO:0000256" key="5">
    <source>
        <dbReference type="ARBA" id="ARBA00022679"/>
    </source>
</evidence>
<keyword evidence="5 10" id="KW-0808">Transferase</keyword>
<comment type="catalytic activity">
    <reaction evidence="9 10">
        <text>RNA(n) + a ribonucleoside 5'-triphosphate = RNA(n+1) + diphosphate</text>
        <dbReference type="Rhea" id="RHEA:21248"/>
        <dbReference type="Rhea" id="RHEA-COMP:14527"/>
        <dbReference type="Rhea" id="RHEA-COMP:17342"/>
        <dbReference type="ChEBI" id="CHEBI:33019"/>
        <dbReference type="ChEBI" id="CHEBI:61557"/>
        <dbReference type="ChEBI" id="CHEBI:140395"/>
        <dbReference type="EC" id="2.7.7.6"/>
    </reaction>
</comment>
<dbReference type="EMBL" id="JAWCUD010000002">
    <property type="protein sequence ID" value="MDU0201471.1"/>
    <property type="molecule type" value="Genomic_DNA"/>
</dbReference>
<comment type="function">
    <text evidence="10">Promotes RNA polymerase assembly. Latches the N- and C-terminal regions of the beta' subunit thereby facilitating its interaction with the beta and alpha subunits.</text>
</comment>
<dbReference type="NCBIfam" id="TIGR00690">
    <property type="entry name" value="rpoZ"/>
    <property type="match status" value="1"/>
</dbReference>
<reference evidence="11 12" key="1">
    <citation type="submission" date="2023-10" db="EMBL/GenBank/DDBJ databases">
        <title>Paenibacillus strain PFR10 Genome sequencing and assembly.</title>
        <authorList>
            <person name="Kim I."/>
        </authorList>
    </citation>
    <scope>NUCLEOTIDE SEQUENCE [LARGE SCALE GENOMIC DNA]</scope>
    <source>
        <strain evidence="11 12">PFR10</strain>
    </source>
</reference>
<dbReference type="SMART" id="SM01409">
    <property type="entry name" value="RNA_pol_Rpb6"/>
    <property type="match status" value="1"/>
</dbReference>
<gene>
    <name evidence="10 11" type="primary">rpoZ</name>
    <name evidence="11" type="ORF">RQP52_10235</name>
</gene>
<evidence type="ECO:0000256" key="9">
    <source>
        <dbReference type="ARBA" id="ARBA00048552"/>
    </source>
</evidence>
<keyword evidence="4 10" id="KW-0240">DNA-directed RNA polymerase</keyword>
<comment type="subunit">
    <text evidence="10">The RNAP catalytic core consists of 2 alpha, 1 beta, 1 beta' and 1 omega subunit. When a sigma factor is associated with the core the holoenzyme is formed, which can initiate transcription.</text>
</comment>
<proteinExistence type="inferred from homology"/>
<evidence type="ECO:0000313" key="11">
    <source>
        <dbReference type="EMBL" id="MDU0201471.1"/>
    </source>
</evidence>
<evidence type="ECO:0000256" key="6">
    <source>
        <dbReference type="ARBA" id="ARBA00022695"/>
    </source>
</evidence>
<dbReference type="Proteomes" id="UP001260980">
    <property type="component" value="Unassembled WGS sequence"/>
</dbReference>
<evidence type="ECO:0000256" key="4">
    <source>
        <dbReference type="ARBA" id="ARBA00022478"/>
    </source>
</evidence>
<evidence type="ECO:0000256" key="3">
    <source>
        <dbReference type="ARBA" id="ARBA00013725"/>
    </source>
</evidence>
<dbReference type="Gene3D" id="3.90.940.10">
    <property type="match status" value="1"/>
</dbReference>
<dbReference type="InterPro" id="IPR036161">
    <property type="entry name" value="RPB6/omega-like_sf"/>
</dbReference>